<gene>
    <name evidence="8" type="ORF">FA10DRAFT_249545</name>
</gene>
<dbReference type="RefSeq" id="XP_025378547.1">
    <property type="nucleotide sequence ID" value="XM_025519539.1"/>
</dbReference>
<dbReference type="PANTHER" id="PTHR23502:SF36">
    <property type="entry name" value="MEMBRANE TRANSPORTER"/>
    <property type="match status" value="1"/>
</dbReference>
<dbReference type="EMBL" id="KZ819635">
    <property type="protein sequence ID" value="PWN91349.1"/>
    <property type="molecule type" value="Genomic_DNA"/>
</dbReference>
<name>A0A316YPY8_9BASI</name>
<evidence type="ECO:0000256" key="6">
    <source>
        <dbReference type="SAM" id="Phobius"/>
    </source>
</evidence>
<dbReference type="InterPro" id="IPR036259">
    <property type="entry name" value="MFS_trans_sf"/>
</dbReference>
<accession>A0A316YPY8</accession>
<keyword evidence="4 6" id="KW-0472">Membrane</keyword>
<dbReference type="GO" id="GO:0022857">
    <property type="term" value="F:transmembrane transporter activity"/>
    <property type="evidence" value="ECO:0007669"/>
    <property type="project" value="InterPro"/>
</dbReference>
<feature type="transmembrane region" description="Helical" evidence="6">
    <location>
        <begin position="210"/>
        <end position="231"/>
    </location>
</feature>
<dbReference type="GeneID" id="37041455"/>
<evidence type="ECO:0000313" key="8">
    <source>
        <dbReference type="EMBL" id="PWN91349.1"/>
    </source>
</evidence>
<feature type="transmembrane region" description="Helical" evidence="6">
    <location>
        <begin position="152"/>
        <end position="172"/>
    </location>
</feature>
<dbReference type="PROSITE" id="PS50850">
    <property type="entry name" value="MFS"/>
    <property type="match status" value="1"/>
</dbReference>
<evidence type="ECO:0000259" key="7">
    <source>
        <dbReference type="PROSITE" id="PS50850"/>
    </source>
</evidence>
<dbReference type="STRING" id="215250.A0A316YPY8"/>
<evidence type="ECO:0000256" key="2">
    <source>
        <dbReference type="ARBA" id="ARBA00022692"/>
    </source>
</evidence>
<evidence type="ECO:0000256" key="1">
    <source>
        <dbReference type="ARBA" id="ARBA00004141"/>
    </source>
</evidence>
<reference evidence="8 9" key="1">
    <citation type="journal article" date="2018" name="Mol. Biol. Evol.">
        <title>Broad Genomic Sampling Reveals a Smut Pathogenic Ancestry of the Fungal Clade Ustilaginomycotina.</title>
        <authorList>
            <person name="Kijpornyongpan T."/>
            <person name="Mondo S.J."/>
            <person name="Barry K."/>
            <person name="Sandor L."/>
            <person name="Lee J."/>
            <person name="Lipzen A."/>
            <person name="Pangilinan J."/>
            <person name="LaButti K."/>
            <person name="Hainaut M."/>
            <person name="Henrissat B."/>
            <person name="Grigoriev I.V."/>
            <person name="Spatafora J.W."/>
            <person name="Aime M.C."/>
        </authorList>
    </citation>
    <scope>NUCLEOTIDE SEQUENCE [LARGE SCALE GENOMIC DNA]</scope>
    <source>
        <strain evidence="8 9">MCA 4198</strain>
    </source>
</reference>
<keyword evidence="2 6" id="KW-0812">Transmembrane</keyword>
<evidence type="ECO:0000256" key="4">
    <source>
        <dbReference type="ARBA" id="ARBA00023136"/>
    </source>
</evidence>
<sequence>MTRDDSSGTIVVGDATPKSMSRGNSTEKLWEKEFLVTWQEGDAENPRNWSEAYKWFVFIVYCAQQFNANAISTLWTPGTQEAAKELGVSEVVMSLATAMYLFGFGVGPSLVSGAAERWGRKVVEAPPLALIAIFQIPTALAPNVAVVLVFRFLAGCACAGTFNAAGVVADLWPREERGWPTAFFVLNSIGGSNIAAGFAGYLVMAVGWRWTFGIGGISTAFMLLFVFLPFAEETHHGVRLKRRAKKLRRETGDERYFADHEMKTTGQHPRQIIFETLLRPTWMLLTESIVFWFGLFESLTYIVIYLFIGSFQLIYVQYGFNMGEQNLAFFAIVLGFCIGFCMFPIQKALWRRAEKKGPMENGKPSPEARLLWVMPAGVLFSSSLLWFAWTSRPPVPWIVSMIALVFFGIGAFITFTGATEYVIASYGPVATSATGAQNLLRETLAGSLTIASVPMYKGLGNQWATTLLGCFAALVALVPFVLFKYGPAIRKRSQYHQLIVESIDT</sequence>
<feature type="transmembrane region" description="Helical" evidence="6">
    <location>
        <begin position="127"/>
        <end position="146"/>
    </location>
</feature>
<proteinExistence type="predicted"/>
<dbReference type="OrthoDB" id="5376138at2759"/>
<organism evidence="8 9">
    <name type="scientific">Acaromyces ingoldii</name>
    <dbReference type="NCBI Taxonomy" id="215250"/>
    <lineage>
        <taxon>Eukaryota</taxon>
        <taxon>Fungi</taxon>
        <taxon>Dikarya</taxon>
        <taxon>Basidiomycota</taxon>
        <taxon>Ustilaginomycotina</taxon>
        <taxon>Exobasidiomycetes</taxon>
        <taxon>Exobasidiales</taxon>
        <taxon>Cryptobasidiaceae</taxon>
        <taxon>Acaromyces</taxon>
    </lineage>
</organism>
<comment type="subcellular location">
    <subcellularLocation>
        <location evidence="1">Membrane</location>
        <topology evidence="1">Multi-pass membrane protein</topology>
    </subcellularLocation>
</comment>
<protein>
    <submittedName>
        <fullName evidence="8">MFS general substrate transporter</fullName>
    </submittedName>
</protein>
<evidence type="ECO:0000256" key="3">
    <source>
        <dbReference type="ARBA" id="ARBA00022989"/>
    </source>
</evidence>
<feature type="transmembrane region" description="Helical" evidence="6">
    <location>
        <begin position="462"/>
        <end position="483"/>
    </location>
</feature>
<dbReference type="InParanoid" id="A0A316YPY8"/>
<dbReference type="Proteomes" id="UP000245768">
    <property type="component" value="Unassembled WGS sequence"/>
</dbReference>
<feature type="region of interest" description="Disordered" evidence="5">
    <location>
        <begin position="1"/>
        <end position="24"/>
    </location>
</feature>
<dbReference type="InterPro" id="IPR020846">
    <property type="entry name" value="MFS_dom"/>
</dbReference>
<dbReference type="Pfam" id="PF07690">
    <property type="entry name" value="MFS_1"/>
    <property type="match status" value="1"/>
</dbReference>
<dbReference type="SUPFAM" id="SSF103473">
    <property type="entry name" value="MFS general substrate transporter"/>
    <property type="match status" value="1"/>
</dbReference>
<feature type="transmembrane region" description="Helical" evidence="6">
    <location>
        <begin position="395"/>
        <end position="418"/>
    </location>
</feature>
<keyword evidence="9" id="KW-1185">Reference proteome</keyword>
<dbReference type="InterPro" id="IPR011701">
    <property type="entry name" value="MFS"/>
</dbReference>
<dbReference type="GO" id="GO:0005886">
    <property type="term" value="C:plasma membrane"/>
    <property type="evidence" value="ECO:0007669"/>
    <property type="project" value="TreeGrafter"/>
</dbReference>
<dbReference type="AlphaFoldDB" id="A0A316YPY8"/>
<evidence type="ECO:0000313" key="9">
    <source>
        <dbReference type="Proteomes" id="UP000245768"/>
    </source>
</evidence>
<evidence type="ECO:0000256" key="5">
    <source>
        <dbReference type="SAM" id="MobiDB-lite"/>
    </source>
</evidence>
<feature type="domain" description="Major facilitator superfamily (MFS) profile" evidence="7">
    <location>
        <begin position="56"/>
        <end position="487"/>
    </location>
</feature>
<feature type="transmembrane region" description="Helical" evidence="6">
    <location>
        <begin position="184"/>
        <end position="204"/>
    </location>
</feature>
<dbReference type="Gene3D" id="1.20.1250.20">
    <property type="entry name" value="MFS general substrate transporter like domains"/>
    <property type="match status" value="1"/>
</dbReference>
<feature type="transmembrane region" description="Helical" evidence="6">
    <location>
        <begin position="370"/>
        <end position="389"/>
    </location>
</feature>
<keyword evidence="3 6" id="KW-1133">Transmembrane helix</keyword>
<feature type="transmembrane region" description="Helical" evidence="6">
    <location>
        <begin position="95"/>
        <end position="115"/>
    </location>
</feature>
<feature type="transmembrane region" description="Helical" evidence="6">
    <location>
        <begin position="289"/>
        <end position="315"/>
    </location>
</feature>
<dbReference type="PANTHER" id="PTHR23502">
    <property type="entry name" value="MAJOR FACILITATOR SUPERFAMILY"/>
    <property type="match status" value="1"/>
</dbReference>
<feature type="transmembrane region" description="Helical" evidence="6">
    <location>
        <begin position="327"/>
        <end position="349"/>
    </location>
</feature>